<dbReference type="Proteomes" id="UP000287972">
    <property type="component" value="Unassembled WGS sequence"/>
</dbReference>
<dbReference type="InterPro" id="IPR027417">
    <property type="entry name" value="P-loop_NTPase"/>
</dbReference>
<evidence type="ECO:0000313" key="2">
    <source>
        <dbReference type="Proteomes" id="UP000287972"/>
    </source>
</evidence>
<dbReference type="SUPFAM" id="SSF52540">
    <property type="entry name" value="P-loop containing nucleoside triphosphate hydrolases"/>
    <property type="match status" value="1"/>
</dbReference>
<dbReference type="Gene3D" id="3.90.170.10">
    <property type="entry name" value="Adenylosuccinate Synthetase, subunit A, domain 3"/>
    <property type="match status" value="1"/>
</dbReference>
<dbReference type="Pfam" id="PF00709">
    <property type="entry name" value="Adenylsucc_synt"/>
    <property type="match status" value="1"/>
</dbReference>
<name>A0A428RP91_9HYPO</name>
<dbReference type="GO" id="GO:0004019">
    <property type="term" value="F:adenylosuccinate synthase activity"/>
    <property type="evidence" value="ECO:0007669"/>
    <property type="project" value="InterPro"/>
</dbReference>
<dbReference type="EMBL" id="NKCL01000177">
    <property type="protein sequence ID" value="RSL79343.1"/>
    <property type="molecule type" value="Genomic_DNA"/>
</dbReference>
<evidence type="ECO:0000313" key="1">
    <source>
        <dbReference type="EMBL" id="RSL79343.1"/>
    </source>
</evidence>
<dbReference type="GO" id="GO:0006164">
    <property type="term" value="P:purine nucleotide biosynthetic process"/>
    <property type="evidence" value="ECO:0007669"/>
    <property type="project" value="InterPro"/>
</dbReference>
<comment type="caution">
    <text evidence="1">The sequence shown here is derived from an EMBL/GenBank/DDBJ whole genome shotgun (WGS) entry which is preliminary data.</text>
</comment>
<dbReference type="InterPro" id="IPR001114">
    <property type="entry name" value="Adenylosuccinate_synthetase"/>
</dbReference>
<sequence>MNNGDVDADHLKHLENVKVVHHDMDGWMKPDTDAQGYYYLPKQAWEYIQFIEQFVSVKSVELSLSGTDIRIGQIDWKHPSRDSTVKRAWIE</sequence>
<organism evidence="1 2">
    <name type="scientific">Fusarium floridanum</name>
    <dbReference type="NCBI Taxonomy" id="1325733"/>
    <lineage>
        <taxon>Eukaryota</taxon>
        <taxon>Fungi</taxon>
        <taxon>Dikarya</taxon>
        <taxon>Ascomycota</taxon>
        <taxon>Pezizomycotina</taxon>
        <taxon>Sordariomycetes</taxon>
        <taxon>Hypocreomycetidae</taxon>
        <taxon>Hypocreales</taxon>
        <taxon>Nectriaceae</taxon>
        <taxon>Fusarium</taxon>
        <taxon>Fusarium solani species complex</taxon>
    </lineage>
</organism>
<dbReference type="InterPro" id="IPR042111">
    <property type="entry name" value="Adenylosuccinate_synth_dom3"/>
</dbReference>
<proteinExistence type="predicted"/>
<gene>
    <name evidence="1" type="ORF">CEP51_007436</name>
</gene>
<keyword evidence="2" id="KW-1185">Reference proteome</keyword>
<reference evidence="1 2" key="1">
    <citation type="submission" date="2017-06" db="EMBL/GenBank/DDBJ databases">
        <title>Comparative genomic analysis of Ambrosia Fusariam Clade fungi.</title>
        <authorList>
            <person name="Stajich J.E."/>
            <person name="Carrillo J."/>
            <person name="Kijimoto T."/>
            <person name="Eskalen A."/>
            <person name="O'Donnell K."/>
            <person name="Kasson M."/>
        </authorList>
    </citation>
    <scope>NUCLEOTIDE SEQUENCE [LARGE SCALE GENOMIC DNA]</scope>
    <source>
        <strain evidence="1 2">NRRL62606</strain>
    </source>
</reference>
<protein>
    <submittedName>
        <fullName evidence="1">Uncharacterized protein</fullName>
    </submittedName>
</protein>
<dbReference type="GO" id="GO:0000166">
    <property type="term" value="F:nucleotide binding"/>
    <property type="evidence" value="ECO:0007669"/>
    <property type="project" value="InterPro"/>
</dbReference>
<accession>A0A428RP91</accession>
<dbReference type="AlphaFoldDB" id="A0A428RP91"/>